<feature type="region of interest" description="Disordered" evidence="1">
    <location>
        <begin position="58"/>
        <end position="77"/>
    </location>
</feature>
<feature type="compositionally biased region" description="Polar residues" evidence="1">
    <location>
        <begin position="65"/>
        <end position="77"/>
    </location>
</feature>
<reference evidence="3" key="1">
    <citation type="submission" date="2021-06" db="EMBL/GenBank/DDBJ databases">
        <authorList>
            <person name="Kallberg Y."/>
            <person name="Tangrot J."/>
            <person name="Rosling A."/>
        </authorList>
    </citation>
    <scope>NUCLEOTIDE SEQUENCE</scope>
    <source>
        <strain evidence="3">BR232B</strain>
    </source>
</reference>
<proteinExistence type="predicted"/>
<keyword evidence="4" id="KW-1185">Reference proteome</keyword>
<dbReference type="PANTHER" id="PTHR22959">
    <property type="entry name" value="PYM PROTEIN"/>
    <property type="match status" value="1"/>
</dbReference>
<dbReference type="InterPro" id="IPR036348">
    <property type="entry name" value="WIBG_N_sf"/>
</dbReference>
<feature type="domain" description="WIBG Mago-binding" evidence="2">
    <location>
        <begin position="18"/>
        <end position="44"/>
    </location>
</feature>
<dbReference type="GO" id="GO:0005737">
    <property type="term" value="C:cytoplasm"/>
    <property type="evidence" value="ECO:0007669"/>
    <property type="project" value="TreeGrafter"/>
</dbReference>
<name>A0A9N8Z9U3_9GLOM</name>
<dbReference type="SMART" id="SM01273">
    <property type="entry name" value="Mago-bind"/>
    <property type="match status" value="1"/>
</dbReference>
<dbReference type="Pfam" id="PF09282">
    <property type="entry name" value="Mago-bind"/>
    <property type="match status" value="1"/>
</dbReference>
<dbReference type="SUPFAM" id="SSF101931">
    <property type="entry name" value="Pym (Within the bgcn gene intron protein, WIBG), N-terminal domain"/>
    <property type="match status" value="1"/>
</dbReference>
<comment type="caution">
    <text evidence="3">The sequence shown here is derived from an EMBL/GenBank/DDBJ whole genome shotgun (WGS) entry which is preliminary data.</text>
</comment>
<feature type="region of interest" description="Disordered" evidence="1">
    <location>
        <begin position="1"/>
        <end position="36"/>
    </location>
</feature>
<dbReference type="AlphaFoldDB" id="A0A9N8Z9U3"/>
<dbReference type="EMBL" id="CAJVPI010000119">
    <property type="protein sequence ID" value="CAG8483810.1"/>
    <property type="molecule type" value="Genomic_DNA"/>
</dbReference>
<feature type="region of interest" description="Disordered" evidence="1">
    <location>
        <begin position="98"/>
        <end position="120"/>
    </location>
</feature>
<sequence>MSSGPSSTPSGIVTTEANERLIPSSRRADGSVRRERRVRAGYVPQEDVQNLEALNLVEGDDGQPSGETLTNKPQTEIETARKIRTLEKKLKQADKLKEKADLGETLLPEQQEKVNRSDSWREELDALKKLNNN</sequence>
<dbReference type="GO" id="GO:1903259">
    <property type="term" value="P:exon-exon junction complex disassembly"/>
    <property type="evidence" value="ECO:0007669"/>
    <property type="project" value="InterPro"/>
</dbReference>
<dbReference type="PANTHER" id="PTHR22959:SF0">
    <property type="entry name" value="PARTNER OF Y14 AND MAGO"/>
    <property type="match status" value="1"/>
</dbReference>
<feature type="compositionally biased region" description="Polar residues" evidence="1">
    <location>
        <begin position="1"/>
        <end position="16"/>
    </location>
</feature>
<dbReference type="GO" id="GO:0003723">
    <property type="term" value="F:RNA binding"/>
    <property type="evidence" value="ECO:0007669"/>
    <property type="project" value="TreeGrafter"/>
</dbReference>
<protein>
    <submittedName>
        <fullName evidence="3">2740_t:CDS:1</fullName>
    </submittedName>
</protein>
<dbReference type="InterPro" id="IPR039333">
    <property type="entry name" value="PYM1"/>
</dbReference>
<feature type="compositionally biased region" description="Basic and acidic residues" evidence="1">
    <location>
        <begin position="110"/>
        <end position="120"/>
    </location>
</feature>
<evidence type="ECO:0000256" key="1">
    <source>
        <dbReference type="SAM" id="MobiDB-lite"/>
    </source>
</evidence>
<dbReference type="GO" id="GO:0035145">
    <property type="term" value="C:exon-exon junction complex"/>
    <property type="evidence" value="ECO:0007669"/>
    <property type="project" value="TreeGrafter"/>
</dbReference>
<dbReference type="InterPro" id="IPR015362">
    <property type="entry name" value="WIBG_mago-bd"/>
</dbReference>
<gene>
    <name evidence="3" type="ORF">PBRASI_LOCUS1725</name>
</gene>
<dbReference type="Proteomes" id="UP000789739">
    <property type="component" value="Unassembled WGS sequence"/>
</dbReference>
<evidence type="ECO:0000313" key="3">
    <source>
        <dbReference type="EMBL" id="CAG8483810.1"/>
    </source>
</evidence>
<organism evidence="3 4">
    <name type="scientific">Paraglomus brasilianum</name>
    <dbReference type="NCBI Taxonomy" id="144538"/>
    <lineage>
        <taxon>Eukaryota</taxon>
        <taxon>Fungi</taxon>
        <taxon>Fungi incertae sedis</taxon>
        <taxon>Mucoromycota</taxon>
        <taxon>Glomeromycotina</taxon>
        <taxon>Glomeromycetes</taxon>
        <taxon>Paraglomerales</taxon>
        <taxon>Paraglomeraceae</taxon>
        <taxon>Paraglomus</taxon>
    </lineage>
</organism>
<dbReference type="OrthoDB" id="21625at2759"/>
<evidence type="ECO:0000313" key="4">
    <source>
        <dbReference type="Proteomes" id="UP000789739"/>
    </source>
</evidence>
<evidence type="ECO:0000259" key="2">
    <source>
        <dbReference type="SMART" id="SM01273"/>
    </source>
</evidence>
<accession>A0A9N8Z9U3</accession>